<evidence type="ECO:0000259" key="2">
    <source>
        <dbReference type="Pfam" id="PF00171"/>
    </source>
</evidence>
<proteinExistence type="predicted"/>
<dbReference type="AlphaFoldDB" id="A0A2W7QNJ5"/>
<comment type="caution">
    <text evidence="3">The sequence shown here is derived from an EMBL/GenBank/DDBJ whole genome shotgun (WGS) entry which is preliminary data.</text>
</comment>
<dbReference type="Gene3D" id="3.40.605.10">
    <property type="entry name" value="Aldehyde Dehydrogenase, Chain A, domain 1"/>
    <property type="match status" value="1"/>
</dbReference>
<dbReference type="SUPFAM" id="SSF53720">
    <property type="entry name" value="ALDH-like"/>
    <property type="match status" value="1"/>
</dbReference>
<keyword evidence="1" id="KW-0560">Oxidoreductase</keyword>
<reference evidence="3" key="1">
    <citation type="submission" date="2018-06" db="EMBL/GenBank/DDBJ databases">
        <title>Genomic Encyclopedia of Type Strains, Phase IV (KMG-V): Genome sequencing to study the core and pangenomes of soil and plant-associated prokaryotes.</title>
        <authorList>
            <person name="Whitman W."/>
        </authorList>
    </citation>
    <scope>NUCLEOTIDE SEQUENCE [LARGE SCALE GENOMIC DNA]</scope>
    <source>
        <strain evidence="3">MLR2-44</strain>
    </source>
</reference>
<dbReference type="Proteomes" id="UP000249638">
    <property type="component" value="Unassembled WGS sequence"/>
</dbReference>
<feature type="non-terminal residue" evidence="3">
    <location>
        <position position="103"/>
    </location>
</feature>
<evidence type="ECO:0000313" key="4">
    <source>
        <dbReference type="Proteomes" id="UP000249638"/>
    </source>
</evidence>
<dbReference type="Pfam" id="PF00171">
    <property type="entry name" value="Aldedh"/>
    <property type="match status" value="1"/>
</dbReference>
<protein>
    <submittedName>
        <fullName evidence="3">Aldehyde dehydrogenase family protein</fullName>
    </submittedName>
</protein>
<evidence type="ECO:0000313" key="3">
    <source>
        <dbReference type="EMBL" id="PZX25515.1"/>
    </source>
</evidence>
<dbReference type="InterPro" id="IPR010061">
    <property type="entry name" value="MeMal-semiAld_DH"/>
</dbReference>
<dbReference type="PANTHER" id="PTHR43866:SF4">
    <property type="entry name" value="MALONATE-SEMIALDEHYDE DEHYDROGENASE"/>
    <property type="match status" value="1"/>
</dbReference>
<dbReference type="EMBL" id="QKZN01000008">
    <property type="protein sequence ID" value="PZX25515.1"/>
    <property type="molecule type" value="Genomic_DNA"/>
</dbReference>
<accession>A0A2W7QNJ5</accession>
<dbReference type="GO" id="GO:0006574">
    <property type="term" value="P:L-valine catabolic process"/>
    <property type="evidence" value="ECO:0007669"/>
    <property type="project" value="TreeGrafter"/>
</dbReference>
<dbReference type="GO" id="GO:0006210">
    <property type="term" value="P:thymine catabolic process"/>
    <property type="evidence" value="ECO:0007669"/>
    <property type="project" value="TreeGrafter"/>
</dbReference>
<organism evidence="3 4">
    <name type="scientific">Cupriavidus phytorum</name>
    <dbReference type="NCBI Taxonomy" id="3024399"/>
    <lineage>
        <taxon>Bacteria</taxon>
        <taxon>Pseudomonadati</taxon>
        <taxon>Pseudomonadota</taxon>
        <taxon>Betaproteobacteria</taxon>
        <taxon>Burkholderiales</taxon>
        <taxon>Burkholderiaceae</taxon>
        <taxon>Cupriavidus</taxon>
    </lineage>
</organism>
<dbReference type="InterPro" id="IPR016162">
    <property type="entry name" value="Ald_DH_N"/>
</dbReference>
<dbReference type="InterPro" id="IPR015590">
    <property type="entry name" value="Aldehyde_DH_dom"/>
</dbReference>
<dbReference type="InterPro" id="IPR016161">
    <property type="entry name" value="Ald_DH/histidinol_DH"/>
</dbReference>
<gene>
    <name evidence="3" type="ORF">C7416_108257</name>
</gene>
<keyword evidence="4" id="KW-1185">Reference proteome</keyword>
<name>A0A2W7QNJ5_9BURK</name>
<feature type="domain" description="Aldehyde dehydrogenase" evidence="2">
    <location>
        <begin position="28"/>
        <end position="103"/>
    </location>
</feature>
<dbReference type="PANTHER" id="PTHR43866">
    <property type="entry name" value="MALONATE-SEMIALDEHYDE DEHYDROGENASE"/>
    <property type="match status" value="1"/>
</dbReference>
<evidence type="ECO:0000256" key="1">
    <source>
        <dbReference type="ARBA" id="ARBA00023002"/>
    </source>
</evidence>
<dbReference type="GO" id="GO:0004491">
    <property type="term" value="F:methylmalonate-semialdehyde dehydrogenase (acylating, NAD) activity"/>
    <property type="evidence" value="ECO:0007669"/>
    <property type="project" value="InterPro"/>
</dbReference>
<sequence>MEDILAEASAVQAIIGHSIAGRQTRGASQRLADVFNPATGEVAARVALGTAQDVADAVAAAKAAFPAWADTPPLRRARILFKFKELLDQHHDDLAALITREHG</sequence>